<dbReference type="RefSeq" id="WP_261199716.1">
    <property type="nucleotide sequence ID" value="NZ_JAMXFA010000009.1"/>
</dbReference>
<dbReference type="SUPFAM" id="SSF52540">
    <property type="entry name" value="P-loop containing nucleoside triphosphate hydrolases"/>
    <property type="match status" value="1"/>
</dbReference>
<sequence length="745" mass="83465">MGTASIWIVGSTGSGKTGRLVQELCNWVDSNRDPNTPPLNHNWTAAAESNAGTGRRGGRQKPDILISQTIARSLRLGQDEPPLLVFAATGDDRIPLTDRIIHATSGRYPLDSSTPLAFFQREVLLFWPLLIQQLHLRAEFPLRVRPETEQELATRLWRDELDSGRLRQEGVSEYRLVRRTLDLLQLAASSGRRLEDIPVILQEGIDDPSGDLDLWDCMGEVLLKWRRWCLQRGLLTYGIITELYWRHLLPNPTYRSHLIRRYPAVFADDVDEYPKIVRDLFEVLLDAGIPGVFTYNPKGSVRQGLGADPDYLARLAFRCEQQQLRVTSGLAGTLGKMALQVMEDPTVYLEEMEESGLSLPVGSIQTTARSQLLRETGEAIAHAVHTGKVKPSEIAVIAPGLDAIARYSLQSILTSKGIPVQSLNEQRPLATVPVIRALLTLLALVYPGLGRLVDRDSVAEMLVVLSRRPNWESLKETEEGTNLLHPASFLIDPVRAGLLVDHCYSPATEQPKLLPVTAFPRWDRLGYRATTVYQEILDWIDKRRSQLTSPIALLNSAIQEFLGRSSSLPGDQIAALRELMETAQHYWEVDGRLRRCGEQDAPDYVTVGQFIQLLRKGTITANPFPVSALGAKPNSVTLATIFQYRAARQFHRWHFWLDIGSPLWSRGGAASLFAAPLFLQSWSGDPWTQEEEIRNDEDRLQRIVLDLLGRVGDRVILCHSDLATNGQEQTGPLLSVLNAWVPLEE</sequence>
<dbReference type="Proteomes" id="UP001525961">
    <property type="component" value="Unassembled WGS sequence"/>
</dbReference>
<evidence type="ECO:0000313" key="2">
    <source>
        <dbReference type="EMBL" id="MCT7977800.1"/>
    </source>
</evidence>
<dbReference type="EMBL" id="JAMXFA010000009">
    <property type="protein sequence ID" value="MCT7977800.1"/>
    <property type="molecule type" value="Genomic_DNA"/>
</dbReference>
<organism evidence="2 3">
    <name type="scientific">Laspinema olomoucense D3b</name>
    <dbReference type="NCBI Taxonomy" id="2953688"/>
    <lineage>
        <taxon>Bacteria</taxon>
        <taxon>Bacillati</taxon>
        <taxon>Cyanobacteriota</taxon>
        <taxon>Cyanophyceae</taxon>
        <taxon>Oscillatoriophycideae</taxon>
        <taxon>Oscillatoriales</taxon>
        <taxon>Laspinemataceae</taxon>
        <taxon>Laspinema</taxon>
        <taxon>Laspinema olomoucense</taxon>
    </lineage>
</organism>
<protein>
    <submittedName>
        <fullName evidence="2">Recombinase family protein</fullName>
    </submittedName>
</protein>
<name>A0ABT2N534_9CYAN</name>
<accession>A0ABT2N534</accession>
<evidence type="ECO:0000256" key="1">
    <source>
        <dbReference type="SAM" id="MobiDB-lite"/>
    </source>
</evidence>
<keyword evidence="3" id="KW-1185">Reference proteome</keyword>
<comment type="caution">
    <text evidence="2">The sequence shown here is derived from an EMBL/GenBank/DDBJ whole genome shotgun (WGS) entry which is preliminary data.</text>
</comment>
<gene>
    <name evidence="2" type="ORF">NG792_08785</name>
</gene>
<dbReference type="InterPro" id="IPR027417">
    <property type="entry name" value="P-loop_NTPase"/>
</dbReference>
<feature type="region of interest" description="Disordered" evidence="1">
    <location>
        <begin position="33"/>
        <end position="61"/>
    </location>
</feature>
<evidence type="ECO:0000313" key="3">
    <source>
        <dbReference type="Proteomes" id="UP001525961"/>
    </source>
</evidence>
<reference evidence="2 3" key="1">
    <citation type="journal article" date="2022" name="Front. Microbiol.">
        <title>High genomic differentiation and limited gene flow indicate recent cryptic speciation within the genus Laspinema (cyanobacteria).</title>
        <authorList>
            <person name="Stanojkovic A."/>
            <person name="Skoupy S."/>
            <person name="Skaloud P."/>
            <person name="Dvorak P."/>
        </authorList>
    </citation>
    <scope>NUCLEOTIDE SEQUENCE [LARGE SCALE GENOMIC DNA]</scope>
    <source>
        <strain evidence="2 3">D3b</strain>
    </source>
</reference>
<proteinExistence type="predicted"/>